<name>A0A2Z7C3J8_9LAMI</name>
<organism evidence="2 3">
    <name type="scientific">Dorcoceras hygrometricum</name>
    <dbReference type="NCBI Taxonomy" id="472368"/>
    <lineage>
        <taxon>Eukaryota</taxon>
        <taxon>Viridiplantae</taxon>
        <taxon>Streptophyta</taxon>
        <taxon>Embryophyta</taxon>
        <taxon>Tracheophyta</taxon>
        <taxon>Spermatophyta</taxon>
        <taxon>Magnoliopsida</taxon>
        <taxon>eudicotyledons</taxon>
        <taxon>Gunneridae</taxon>
        <taxon>Pentapetalae</taxon>
        <taxon>asterids</taxon>
        <taxon>lamiids</taxon>
        <taxon>Lamiales</taxon>
        <taxon>Gesneriaceae</taxon>
        <taxon>Didymocarpoideae</taxon>
        <taxon>Trichosporeae</taxon>
        <taxon>Loxocarpinae</taxon>
        <taxon>Dorcoceras</taxon>
    </lineage>
</organism>
<evidence type="ECO:0000313" key="2">
    <source>
        <dbReference type="EMBL" id="KZV40481.1"/>
    </source>
</evidence>
<gene>
    <name evidence="2" type="ORF">F511_33810</name>
</gene>
<dbReference type="AlphaFoldDB" id="A0A2Z7C3J8"/>
<dbReference type="Proteomes" id="UP000250235">
    <property type="component" value="Unassembled WGS sequence"/>
</dbReference>
<evidence type="ECO:0000256" key="1">
    <source>
        <dbReference type="SAM" id="MobiDB-lite"/>
    </source>
</evidence>
<keyword evidence="3" id="KW-1185">Reference proteome</keyword>
<reference evidence="2 3" key="1">
    <citation type="journal article" date="2015" name="Proc. Natl. Acad. Sci. U.S.A.">
        <title>The resurrection genome of Boea hygrometrica: A blueprint for survival of dehydration.</title>
        <authorList>
            <person name="Xiao L."/>
            <person name="Yang G."/>
            <person name="Zhang L."/>
            <person name="Yang X."/>
            <person name="Zhao S."/>
            <person name="Ji Z."/>
            <person name="Zhou Q."/>
            <person name="Hu M."/>
            <person name="Wang Y."/>
            <person name="Chen M."/>
            <person name="Xu Y."/>
            <person name="Jin H."/>
            <person name="Xiao X."/>
            <person name="Hu G."/>
            <person name="Bao F."/>
            <person name="Hu Y."/>
            <person name="Wan P."/>
            <person name="Li L."/>
            <person name="Deng X."/>
            <person name="Kuang T."/>
            <person name="Xiang C."/>
            <person name="Zhu J.K."/>
            <person name="Oliver M.J."/>
            <person name="He Y."/>
        </authorList>
    </citation>
    <scope>NUCLEOTIDE SEQUENCE [LARGE SCALE GENOMIC DNA]</scope>
    <source>
        <strain evidence="3">cv. XS01</strain>
    </source>
</reference>
<sequence>MIMLIAVYSSSTRTSNSQIPPQQILLWHGNSSIRNQLPPLFMSNTAGTSMELKSRSSHGQEIALLNCRENTQLPASSRFSSNVNSIHLTGINRKSHSGRAQRHQSRSKQWRKSTVIYRRRVRMNSKYRGFRRKR</sequence>
<dbReference type="EMBL" id="KQ999965">
    <property type="protein sequence ID" value="KZV40481.1"/>
    <property type="molecule type" value="Genomic_DNA"/>
</dbReference>
<feature type="compositionally biased region" description="Basic residues" evidence="1">
    <location>
        <begin position="93"/>
        <end position="111"/>
    </location>
</feature>
<feature type="region of interest" description="Disordered" evidence="1">
    <location>
        <begin position="92"/>
        <end position="111"/>
    </location>
</feature>
<protein>
    <submittedName>
        <fullName evidence="2">ABC transporter B family member 1</fullName>
    </submittedName>
</protein>
<evidence type="ECO:0000313" key="3">
    <source>
        <dbReference type="Proteomes" id="UP000250235"/>
    </source>
</evidence>
<accession>A0A2Z7C3J8</accession>
<proteinExistence type="predicted"/>